<dbReference type="InterPro" id="IPR004358">
    <property type="entry name" value="Sig_transdc_His_kin-like_C"/>
</dbReference>
<evidence type="ECO:0000256" key="10">
    <source>
        <dbReference type="ARBA" id="ARBA00022840"/>
    </source>
</evidence>
<dbReference type="Gene3D" id="1.10.287.130">
    <property type="match status" value="1"/>
</dbReference>
<dbReference type="STRING" id="520762.AN619_12520"/>
<name>A0A140L6X0_9FIRM</name>
<feature type="transmembrane region" description="Helical" evidence="14">
    <location>
        <begin position="15"/>
        <end position="41"/>
    </location>
</feature>
<evidence type="ECO:0000256" key="8">
    <source>
        <dbReference type="ARBA" id="ARBA00022741"/>
    </source>
</evidence>
<sequence>MGKNLVHHLSIRKQFILFSFTVMILSFVFTLITYILFFYLINTNILLRSDYHVPKVQKLRDFVYEKGSLIFDQENQKVFDALVHSTNIKYEVRNFNGDILYSNTGKPLDEQRQFPSEEKTITRLTGKVTKYIPVYVDNHIQGYVLIQYYLRVSFPDPRYNFLALFLELFTFFSPLFYLVLFIIIFAKLFSKHINIPMKELIHAAEKIRNHDLDFTIAFDADNEIGLLCRAFEKMRKELHDSLIREWRQEEERRDMIRALSHDLRTPLTIIKGHAEVLINKSNPDIDMIKRYLSSIEKNTDYMIGLIENINELSKMENPDFTLRFRLENIIHFIETKAKDFQTLAFRKKISLSVKINDVRKYNHPFFIDPVRLSQVMDNILSNSIRFTPENGCIAIHATIDDHKAHFEITDSGPGFSKRDLANLFKKFYQGDLSRSQEKGHAGIGLYLCKIIIEKHKGSITARNSDRGGACIEFIIPSHPENLS</sequence>
<evidence type="ECO:0000256" key="14">
    <source>
        <dbReference type="SAM" id="Phobius"/>
    </source>
</evidence>
<dbReference type="SMART" id="SM00388">
    <property type="entry name" value="HisKA"/>
    <property type="match status" value="1"/>
</dbReference>
<keyword evidence="11 14" id="KW-1133">Transmembrane helix</keyword>
<reference evidence="17 18" key="1">
    <citation type="submission" date="2015-12" db="EMBL/GenBank/DDBJ databases">
        <title>Draft genome sequence of the thermoanaerobe Thermotalea metallivorans, an isolate from the runoff channel of the Great Artesian Basin, Australia.</title>
        <authorList>
            <person name="Patel B.K."/>
        </authorList>
    </citation>
    <scope>NUCLEOTIDE SEQUENCE [LARGE SCALE GENOMIC DNA]</scope>
    <source>
        <strain evidence="17 18">B2-1</strain>
    </source>
</reference>
<keyword evidence="5" id="KW-0597">Phosphoprotein</keyword>
<comment type="subcellular location">
    <subcellularLocation>
        <location evidence="2">Cell membrane</location>
        <topology evidence="2">Multi-pass membrane protein</topology>
    </subcellularLocation>
</comment>
<dbReference type="SMART" id="SM00387">
    <property type="entry name" value="HATPase_c"/>
    <property type="match status" value="1"/>
</dbReference>
<dbReference type="OrthoDB" id="84942at2"/>
<evidence type="ECO:0000256" key="2">
    <source>
        <dbReference type="ARBA" id="ARBA00004651"/>
    </source>
</evidence>
<feature type="transmembrane region" description="Helical" evidence="14">
    <location>
        <begin position="161"/>
        <end position="189"/>
    </location>
</feature>
<dbReference type="Gene3D" id="6.10.340.10">
    <property type="match status" value="1"/>
</dbReference>
<evidence type="ECO:0000256" key="9">
    <source>
        <dbReference type="ARBA" id="ARBA00022777"/>
    </source>
</evidence>
<evidence type="ECO:0000256" key="5">
    <source>
        <dbReference type="ARBA" id="ARBA00022553"/>
    </source>
</evidence>
<dbReference type="Pfam" id="PF00512">
    <property type="entry name" value="HisKA"/>
    <property type="match status" value="1"/>
</dbReference>
<dbReference type="InterPro" id="IPR005467">
    <property type="entry name" value="His_kinase_dom"/>
</dbReference>
<keyword evidence="10" id="KW-0067">ATP-binding</keyword>
<keyword evidence="8" id="KW-0547">Nucleotide-binding</keyword>
<feature type="domain" description="Histidine kinase" evidence="15">
    <location>
        <begin position="258"/>
        <end position="479"/>
    </location>
</feature>
<evidence type="ECO:0000313" key="17">
    <source>
        <dbReference type="EMBL" id="KXG76295.1"/>
    </source>
</evidence>
<dbReference type="CDD" id="cd00082">
    <property type="entry name" value="HisKA"/>
    <property type="match status" value="1"/>
</dbReference>
<dbReference type="Pfam" id="PF00672">
    <property type="entry name" value="HAMP"/>
    <property type="match status" value="1"/>
</dbReference>
<evidence type="ECO:0000259" key="15">
    <source>
        <dbReference type="PROSITE" id="PS50109"/>
    </source>
</evidence>
<dbReference type="SUPFAM" id="SSF47384">
    <property type="entry name" value="Homodimeric domain of signal transducing histidine kinase"/>
    <property type="match status" value="1"/>
</dbReference>
<dbReference type="PANTHER" id="PTHR45528:SF1">
    <property type="entry name" value="SENSOR HISTIDINE KINASE CPXA"/>
    <property type="match status" value="1"/>
</dbReference>
<keyword evidence="6 17" id="KW-0808">Transferase</keyword>
<evidence type="ECO:0000259" key="16">
    <source>
        <dbReference type="PROSITE" id="PS50885"/>
    </source>
</evidence>
<evidence type="ECO:0000256" key="1">
    <source>
        <dbReference type="ARBA" id="ARBA00000085"/>
    </source>
</evidence>
<dbReference type="SMART" id="SM00304">
    <property type="entry name" value="HAMP"/>
    <property type="match status" value="1"/>
</dbReference>
<dbReference type="RefSeq" id="WP_068555830.1">
    <property type="nucleotide sequence ID" value="NZ_LOEE01000028.1"/>
</dbReference>
<keyword evidence="12" id="KW-0902">Two-component regulatory system</keyword>
<dbReference type="InterPro" id="IPR050398">
    <property type="entry name" value="HssS/ArlS-like"/>
</dbReference>
<keyword evidence="18" id="KW-1185">Reference proteome</keyword>
<dbReference type="PANTHER" id="PTHR45528">
    <property type="entry name" value="SENSOR HISTIDINE KINASE CPXA"/>
    <property type="match status" value="1"/>
</dbReference>
<proteinExistence type="predicted"/>
<dbReference type="AlphaFoldDB" id="A0A140L6X0"/>
<evidence type="ECO:0000256" key="6">
    <source>
        <dbReference type="ARBA" id="ARBA00022679"/>
    </source>
</evidence>
<dbReference type="EMBL" id="LOEE01000028">
    <property type="protein sequence ID" value="KXG76295.1"/>
    <property type="molecule type" value="Genomic_DNA"/>
</dbReference>
<organism evidence="17 18">
    <name type="scientific">Thermotalea metallivorans</name>
    <dbReference type="NCBI Taxonomy" id="520762"/>
    <lineage>
        <taxon>Bacteria</taxon>
        <taxon>Bacillati</taxon>
        <taxon>Bacillota</taxon>
        <taxon>Clostridia</taxon>
        <taxon>Peptostreptococcales</taxon>
        <taxon>Thermotaleaceae</taxon>
        <taxon>Thermotalea</taxon>
    </lineage>
</organism>
<dbReference type="CDD" id="cd06225">
    <property type="entry name" value="HAMP"/>
    <property type="match status" value="1"/>
</dbReference>
<dbReference type="InterPro" id="IPR036097">
    <property type="entry name" value="HisK_dim/P_sf"/>
</dbReference>
<dbReference type="Pfam" id="PF02518">
    <property type="entry name" value="HATPase_c"/>
    <property type="match status" value="1"/>
</dbReference>
<evidence type="ECO:0000256" key="12">
    <source>
        <dbReference type="ARBA" id="ARBA00023012"/>
    </source>
</evidence>
<gene>
    <name evidence="17" type="primary">baeS_2</name>
    <name evidence="17" type="ORF">AN619_12520</name>
</gene>
<keyword evidence="4" id="KW-1003">Cell membrane</keyword>
<keyword evidence="9 17" id="KW-0418">Kinase</keyword>
<evidence type="ECO:0000256" key="3">
    <source>
        <dbReference type="ARBA" id="ARBA00012438"/>
    </source>
</evidence>
<dbReference type="InterPro" id="IPR003661">
    <property type="entry name" value="HisK_dim/P_dom"/>
</dbReference>
<comment type="caution">
    <text evidence="17">The sequence shown here is derived from an EMBL/GenBank/DDBJ whole genome shotgun (WGS) entry which is preliminary data.</text>
</comment>
<dbReference type="GO" id="GO:0005524">
    <property type="term" value="F:ATP binding"/>
    <property type="evidence" value="ECO:0007669"/>
    <property type="project" value="UniProtKB-KW"/>
</dbReference>
<dbReference type="PRINTS" id="PR00344">
    <property type="entry name" value="BCTRLSENSOR"/>
</dbReference>
<dbReference type="InterPro" id="IPR003660">
    <property type="entry name" value="HAMP_dom"/>
</dbReference>
<dbReference type="Proteomes" id="UP000070456">
    <property type="component" value="Unassembled WGS sequence"/>
</dbReference>
<dbReference type="PROSITE" id="PS50885">
    <property type="entry name" value="HAMP"/>
    <property type="match status" value="1"/>
</dbReference>
<keyword evidence="7 14" id="KW-0812">Transmembrane</keyword>
<evidence type="ECO:0000256" key="7">
    <source>
        <dbReference type="ARBA" id="ARBA00022692"/>
    </source>
</evidence>
<dbReference type="SUPFAM" id="SSF158472">
    <property type="entry name" value="HAMP domain-like"/>
    <property type="match status" value="1"/>
</dbReference>
<dbReference type="GO" id="GO:0000155">
    <property type="term" value="F:phosphorelay sensor kinase activity"/>
    <property type="evidence" value="ECO:0007669"/>
    <property type="project" value="InterPro"/>
</dbReference>
<protein>
    <recommendedName>
        <fullName evidence="3">histidine kinase</fullName>
        <ecNumber evidence="3">2.7.13.3</ecNumber>
    </recommendedName>
</protein>
<dbReference type="InterPro" id="IPR036890">
    <property type="entry name" value="HATPase_C_sf"/>
</dbReference>
<evidence type="ECO:0000256" key="11">
    <source>
        <dbReference type="ARBA" id="ARBA00022989"/>
    </source>
</evidence>
<feature type="domain" description="HAMP" evidence="16">
    <location>
        <begin position="191"/>
        <end position="243"/>
    </location>
</feature>
<accession>A0A140L6X0</accession>
<dbReference type="GO" id="GO:0005886">
    <property type="term" value="C:plasma membrane"/>
    <property type="evidence" value="ECO:0007669"/>
    <property type="project" value="UniProtKB-SubCell"/>
</dbReference>
<dbReference type="FunFam" id="3.30.565.10:FF:000006">
    <property type="entry name" value="Sensor histidine kinase WalK"/>
    <property type="match status" value="1"/>
</dbReference>
<evidence type="ECO:0000256" key="4">
    <source>
        <dbReference type="ARBA" id="ARBA00022475"/>
    </source>
</evidence>
<comment type="catalytic activity">
    <reaction evidence="1">
        <text>ATP + protein L-histidine = ADP + protein N-phospho-L-histidine.</text>
        <dbReference type="EC" id="2.7.13.3"/>
    </reaction>
</comment>
<dbReference type="Gene3D" id="3.30.565.10">
    <property type="entry name" value="Histidine kinase-like ATPase, C-terminal domain"/>
    <property type="match status" value="1"/>
</dbReference>
<dbReference type="EC" id="2.7.13.3" evidence="3"/>
<dbReference type="SUPFAM" id="SSF55874">
    <property type="entry name" value="ATPase domain of HSP90 chaperone/DNA topoisomerase II/histidine kinase"/>
    <property type="match status" value="1"/>
</dbReference>
<dbReference type="PROSITE" id="PS50109">
    <property type="entry name" value="HIS_KIN"/>
    <property type="match status" value="1"/>
</dbReference>
<evidence type="ECO:0000256" key="13">
    <source>
        <dbReference type="ARBA" id="ARBA00023136"/>
    </source>
</evidence>
<dbReference type="InterPro" id="IPR003594">
    <property type="entry name" value="HATPase_dom"/>
</dbReference>
<evidence type="ECO:0000313" key="18">
    <source>
        <dbReference type="Proteomes" id="UP000070456"/>
    </source>
</evidence>
<keyword evidence="13 14" id="KW-0472">Membrane</keyword>